<reference evidence="2" key="1">
    <citation type="submission" date="2016-10" db="EMBL/GenBank/DDBJ databases">
        <authorList>
            <person name="Varghese N."/>
            <person name="Submissions S."/>
        </authorList>
    </citation>
    <scope>NUCLEOTIDE SEQUENCE [LARGE SCALE GENOMIC DNA]</scope>
    <source>
        <strain evidence="2">B48,IBRC-M 10115,DSM 25386,CECT 8001</strain>
    </source>
</reference>
<protein>
    <recommendedName>
        <fullName evidence="3">PEGA domain-containing protein</fullName>
    </recommendedName>
</protein>
<name>A0A1H8AR33_9BACI</name>
<evidence type="ECO:0008006" key="3">
    <source>
        <dbReference type="Google" id="ProtNLM"/>
    </source>
</evidence>
<evidence type="ECO:0000313" key="1">
    <source>
        <dbReference type="EMBL" id="SEM72976.1"/>
    </source>
</evidence>
<organism evidence="1 2">
    <name type="scientific">Mesobacillus persicus</name>
    <dbReference type="NCBI Taxonomy" id="930146"/>
    <lineage>
        <taxon>Bacteria</taxon>
        <taxon>Bacillati</taxon>
        <taxon>Bacillota</taxon>
        <taxon>Bacilli</taxon>
        <taxon>Bacillales</taxon>
        <taxon>Bacillaceae</taxon>
        <taxon>Mesobacillus</taxon>
    </lineage>
</organism>
<dbReference type="AlphaFoldDB" id="A0A1H8AR33"/>
<evidence type="ECO:0000313" key="2">
    <source>
        <dbReference type="Proteomes" id="UP000198553"/>
    </source>
</evidence>
<gene>
    <name evidence="1" type="ORF">SAMN05192533_105117</name>
</gene>
<sequence length="102" mass="11912">MIRIKRETSYPDRLRDYKVIVDEKEVGSLGSGGTLETSISPGFHTLYLKIDWCTSNKIEFEVQEEETLEFTCGGLSGLKFLAVWWFITFGRHRYLWIKQITT</sequence>
<accession>A0A1H8AR33</accession>
<dbReference type="EMBL" id="FOBW01000005">
    <property type="protein sequence ID" value="SEM72976.1"/>
    <property type="molecule type" value="Genomic_DNA"/>
</dbReference>
<dbReference type="RefSeq" id="WP_090743857.1">
    <property type="nucleotide sequence ID" value="NZ_FOBW01000005.1"/>
</dbReference>
<keyword evidence="2" id="KW-1185">Reference proteome</keyword>
<dbReference type="OrthoDB" id="2223488at2"/>
<proteinExistence type="predicted"/>
<dbReference type="Proteomes" id="UP000198553">
    <property type="component" value="Unassembled WGS sequence"/>
</dbReference>